<dbReference type="AlphaFoldDB" id="A0A2J7PVE0"/>
<dbReference type="GO" id="GO:0031124">
    <property type="term" value="P:mRNA 3'-end processing"/>
    <property type="evidence" value="ECO:0007669"/>
    <property type="project" value="InterPro"/>
</dbReference>
<reference evidence="3 4" key="1">
    <citation type="submission" date="2017-12" db="EMBL/GenBank/DDBJ databases">
        <title>Hemimetabolous genomes reveal molecular basis of termite eusociality.</title>
        <authorList>
            <person name="Harrison M.C."/>
            <person name="Jongepier E."/>
            <person name="Robertson H.M."/>
            <person name="Arning N."/>
            <person name="Bitard-Feildel T."/>
            <person name="Chao H."/>
            <person name="Childers C.P."/>
            <person name="Dinh H."/>
            <person name="Doddapaneni H."/>
            <person name="Dugan S."/>
            <person name="Gowin J."/>
            <person name="Greiner C."/>
            <person name="Han Y."/>
            <person name="Hu H."/>
            <person name="Hughes D.S.T."/>
            <person name="Huylmans A.-K."/>
            <person name="Kemena C."/>
            <person name="Kremer L.P.M."/>
            <person name="Lee S.L."/>
            <person name="Lopez-Ezquerra A."/>
            <person name="Mallet L."/>
            <person name="Monroy-Kuhn J.M."/>
            <person name="Moser A."/>
            <person name="Murali S.C."/>
            <person name="Muzny D.M."/>
            <person name="Otani S."/>
            <person name="Piulachs M.-D."/>
            <person name="Poelchau M."/>
            <person name="Qu J."/>
            <person name="Schaub F."/>
            <person name="Wada-Katsumata A."/>
            <person name="Worley K.C."/>
            <person name="Xie Q."/>
            <person name="Ylla G."/>
            <person name="Poulsen M."/>
            <person name="Gibbs R.A."/>
            <person name="Schal C."/>
            <person name="Richards S."/>
            <person name="Belles X."/>
            <person name="Korb J."/>
            <person name="Bornberg-Bauer E."/>
        </authorList>
    </citation>
    <scope>NUCLEOTIDE SEQUENCE [LARGE SCALE GENOMIC DNA]</scope>
    <source>
        <tissue evidence="3">Whole body</tissue>
    </source>
</reference>
<dbReference type="Proteomes" id="UP000235965">
    <property type="component" value="Unassembled WGS sequence"/>
</dbReference>
<proteinExistence type="predicted"/>
<dbReference type="GO" id="GO:0000993">
    <property type="term" value="F:RNA polymerase II complex binding"/>
    <property type="evidence" value="ECO:0007669"/>
    <property type="project" value="InterPro"/>
</dbReference>
<dbReference type="PANTHER" id="PTHR15921:SF3">
    <property type="entry name" value="PRE-MRNA CLEAVAGE COMPLEX 2 PROTEIN PCF11"/>
    <property type="match status" value="1"/>
</dbReference>
<dbReference type="GO" id="GO:0005737">
    <property type="term" value="C:cytoplasm"/>
    <property type="evidence" value="ECO:0007669"/>
    <property type="project" value="TreeGrafter"/>
</dbReference>
<dbReference type="PANTHER" id="PTHR15921">
    <property type="entry name" value="PRE-MRNA CLEAVAGE COMPLEX II"/>
    <property type="match status" value="1"/>
</dbReference>
<dbReference type="EMBL" id="NEVH01020966">
    <property type="protein sequence ID" value="PNF20270.1"/>
    <property type="molecule type" value="Genomic_DNA"/>
</dbReference>
<keyword evidence="4" id="KW-1185">Reference proteome</keyword>
<dbReference type="Pfam" id="PF21936">
    <property type="entry name" value="Pcf11_C"/>
    <property type="match status" value="1"/>
</dbReference>
<dbReference type="InterPro" id="IPR054127">
    <property type="entry name" value="Pcf11_C"/>
</dbReference>
<dbReference type="InterPro" id="IPR045154">
    <property type="entry name" value="PCF11-like"/>
</dbReference>
<accession>A0A2J7PVE0</accession>
<evidence type="ECO:0000256" key="1">
    <source>
        <dbReference type="SAM" id="MobiDB-lite"/>
    </source>
</evidence>
<dbReference type="OrthoDB" id="343582at2759"/>
<feature type="region of interest" description="Disordered" evidence="1">
    <location>
        <begin position="93"/>
        <end position="148"/>
    </location>
</feature>
<gene>
    <name evidence="3" type="ORF">B7P43_G14856</name>
</gene>
<feature type="compositionally biased region" description="Acidic residues" evidence="1">
    <location>
        <begin position="96"/>
        <end position="105"/>
    </location>
</feature>
<dbReference type="GO" id="GO:0003729">
    <property type="term" value="F:mRNA binding"/>
    <property type="evidence" value="ECO:0007669"/>
    <property type="project" value="InterPro"/>
</dbReference>
<name>A0A2J7PVE0_9NEOP</name>
<evidence type="ECO:0000313" key="3">
    <source>
        <dbReference type="EMBL" id="PNF20270.1"/>
    </source>
</evidence>
<protein>
    <recommendedName>
        <fullName evidence="2">Pcf11 C-terminal domain-containing protein</fullName>
    </recommendedName>
</protein>
<dbReference type="GO" id="GO:0005849">
    <property type="term" value="C:mRNA cleavage factor complex"/>
    <property type="evidence" value="ECO:0007669"/>
    <property type="project" value="TreeGrafter"/>
</dbReference>
<organism evidence="3 4">
    <name type="scientific">Cryptotermes secundus</name>
    <dbReference type="NCBI Taxonomy" id="105785"/>
    <lineage>
        <taxon>Eukaryota</taxon>
        <taxon>Metazoa</taxon>
        <taxon>Ecdysozoa</taxon>
        <taxon>Arthropoda</taxon>
        <taxon>Hexapoda</taxon>
        <taxon>Insecta</taxon>
        <taxon>Pterygota</taxon>
        <taxon>Neoptera</taxon>
        <taxon>Polyneoptera</taxon>
        <taxon>Dictyoptera</taxon>
        <taxon>Blattodea</taxon>
        <taxon>Blattoidea</taxon>
        <taxon>Termitoidae</taxon>
        <taxon>Kalotermitidae</taxon>
        <taxon>Cryptotermitinae</taxon>
        <taxon>Cryptotermes</taxon>
    </lineage>
</organism>
<dbReference type="GO" id="GO:0006369">
    <property type="term" value="P:termination of RNA polymerase II transcription"/>
    <property type="evidence" value="ECO:0007669"/>
    <property type="project" value="InterPro"/>
</dbReference>
<evidence type="ECO:0000259" key="2">
    <source>
        <dbReference type="Pfam" id="PF21936"/>
    </source>
</evidence>
<feature type="compositionally biased region" description="Basic and acidic residues" evidence="1">
    <location>
        <begin position="111"/>
        <end position="148"/>
    </location>
</feature>
<sequence>MMLACNSLFSAKSWFETQQAAEGEEKEIQEVPSVCAGENPEDAFCAVCHDKFEQFFHDDEEEWHLRSALRVDGKTYHPLCYDDYKRSLERSLEEQYATEDTEDENNTGNEMDNKEEGEVKMMDNSVPHENKEESMNGQEFKTEEGNADEKVGDIEDLQQQQQQVGKTGSCRNLLHLVLNLCN</sequence>
<feature type="domain" description="Pcf11 C-terminal" evidence="2">
    <location>
        <begin position="44"/>
        <end position="82"/>
    </location>
</feature>
<evidence type="ECO:0000313" key="4">
    <source>
        <dbReference type="Proteomes" id="UP000235965"/>
    </source>
</evidence>
<comment type="caution">
    <text evidence="3">The sequence shown here is derived from an EMBL/GenBank/DDBJ whole genome shotgun (WGS) entry which is preliminary data.</text>
</comment>